<evidence type="ECO:0000313" key="5">
    <source>
        <dbReference type="EMBL" id="TYB43048.1"/>
    </source>
</evidence>
<evidence type="ECO:0000256" key="1">
    <source>
        <dbReference type="ARBA" id="ARBA00005820"/>
    </source>
</evidence>
<gene>
    <name evidence="5" type="ORF">FXF69_30390</name>
</gene>
<organism evidence="5 6">
    <name type="scientific">Actinomadura chibensis</name>
    <dbReference type="NCBI Taxonomy" id="392828"/>
    <lineage>
        <taxon>Bacteria</taxon>
        <taxon>Bacillati</taxon>
        <taxon>Actinomycetota</taxon>
        <taxon>Actinomycetes</taxon>
        <taxon>Streptosporangiales</taxon>
        <taxon>Thermomonosporaceae</taxon>
        <taxon>Actinomadura</taxon>
    </lineage>
</organism>
<comment type="caution">
    <text evidence="5">The sequence shown here is derived from an EMBL/GenBank/DDBJ whole genome shotgun (WGS) entry which is preliminary data.</text>
</comment>
<accession>A0A5D0NF54</accession>
<dbReference type="PROSITE" id="PS51755">
    <property type="entry name" value="OMPR_PHOB"/>
    <property type="match status" value="1"/>
</dbReference>
<feature type="domain" description="OmpR/PhoB-type" evidence="4">
    <location>
        <begin position="1"/>
        <end position="90"/>
    </location>
</feature>
<dbReference type="STRING" id="1220554.GCA_001552135_03848"/>
<dbReference type="GO" id="GO:0006355">
    <property type="term" value="P:regulation of DNA-templated transcription"/>
    <property type="evidence" value="ECO:0007669"/>
    <property type="project" value="InterPro"/>
</dbReference>
<dbReference type="RefSeq" id="WP_067893037.1">
    <property type="nucleotide sequence ID" value="NZ_VSFG01000007.1"/>
</dbReference>
<dbReference type="InterPro" id="IPR036388">
    <property type="entry name" value="WH-like_DNA-bd_sf"/>
</dbReference>
<dbReference type="Pfam" id="PF03704">
    <property type="entry name" value="BTAD"/>
    <property type="match status" value="1"/>
</dbReference>
<evidence type="ECO:0000256" key="2">
    <source>
        <dbReference type="ARBA" id="ARBA00023125"/>
    </source>
</evidence>
<dbReference type="Gene3D" id="3.40.50.300">
    <property type="entry name" value="P-loop containing nucleotide triphosphate hydrolases"/>
    <property type="match status" value="1"/>
</dbReference>
<feature type="DNA-binding region" description="OmpR/PhoB-type" evidence="3">
    <location>
        <begin position="1"/>
        <end position="90"/>
    </location>
</feature>
<dbReference type="InterPro" id="IPR005158">
    <property type="entry name" value="BTAD"/>
</dbReference>
<dbReference type="SMART" id="SM01043">
    <property type="entry name" value="BTAD"/>
    <property type="match status" value="1"/>
</dbReference>
<dbReference type="EMBL" id="VSFG01000007">
    <property type="protein sequence ID" value="TYB43048.1"/>
    <property type="molecule type" value="Genomic_DNA"/>
</dbReference>
<comment type="similarity">
    <text evidence="1">Belongs to the AfsR/DnrI/RedD regulatory family.</text>
</comment>
<name>A0A5D0NF54_9ACTN</name>
<keyword evidence="2 3" id="KW-0238">DNA-binding</keyword>
<dbReference type="Proteomes" id="UP000323380">
    <property type="component" value="Unassembled WGS sequence"/>
</dbReference>
<evidence type="ECO:0000259" key="4">
    <source>
        <dbReference type="PROSITE" id="PS51755"/>
    </source>
</evidence>
<protein>
    <submittedName>
        <fullName evidence="5">AfsR/SARP family transcriptional regulator</fullName>
    </submittedName>
</protein>
<dbReference type="Pfam" id="PF25872">
    <property type="entry name" value="HTH_77"/>
    <property type="match status" value="1"/>
</dbReference>
<dbReference type="GO" id="GO:0000160">
    <property type="term" value="P:phosphorelay signal transduction system"/>
    <property type="evidence" value="ECO:0007669"/>
    <property type="project" value="InterPro"/>
</dbReference>
<dbReference type="Pfam" id="PF00486">
    <property type="entry name" value="Trans_reg_C"/>
    <property type="match status" value="1"/>
</dbReference>
<evidence type="ECO:0000256" key="3">
    <source>
        <dbReference type="PROSITE-ProRule" id="PRU01091"/>
    </source>
</evidence>
<proteinExistence type="inferred from homology"/>
<dbReference type="SMART" id="SM00862">
    <property type="entry name" value="Trans_reg_C"/>
    <property type="match status" value="1"/>
</dbReference>
<dbReference type="Gene3D" id="1.25.40.10">
    <property type="entry name" value="Tetratricopeptide repeat domain"/>
    <property type="match status" value="2"/>
</dbReference>
<dbReference type="PANTHER" id="PTHR47691:SF3">
    <property type="entry name" value="HTH-TYPE TRANSCRIPTIONAL REGULATOR RV0890C-RELATED"/>
    <property type="match status" value="1"/>
</dbReference>
<dbReference type="SUPFAM" id="SSF48452">
    <property type="entry name" value="TPR-like"/>
    <property type="match status" value="2"/>
</dbReference>
<dbReference type="InterPro" id="IPR058852">
    <property type="entry name" value="HTH_77"/>
</dbReference>
<dbReference type="InterPro" id="IPR001867">
    <property type="entry name" value="OmpR/PhoB-type_DNA-bd"/>
</dbReference>
<reference evidence="5 6" key="1">
    <citation type="submission" date="2019-08" db="EMBL/GenBank/DDBJ databases">
        <title>Actinomadura sp. nov. CYP1-5 isolated from mountain soil.</title>
        <authorList>
            <person name="Songsumanus A."/>
            <person name="Kuncharoen N."/>
            <person name="Kudo T."/>
            <person name="Yuki M."/>
            <person name="Igarashi Y."/>
            <person name="Tanasupawat S."/>
        </authorList>
    </citation>
    <scope>NUCLEOTIDE SEQUENCE [LARGE SCALE GENOMIC DNA]</scope>
    <source>
        <strain evidence="5 6">JCM 14158</strain>
    </source>
</reference>
<dbReference type="GO" id="GO:0003677">
    <property type="term" value="F:DNA binding"/>
    <property type="evidence" value="ECO:0007669"/>
    <property type="project" value="UniProtKB-UniRule"/>
</dbReference>
<dbReference type="InterPro" id="IPR016032">
    <property type="entry name" value="Sig_transdc_resp-reg_C-effctor"/>
</dbReference>
<dbReference type="PANTHER" id="PTHR47691">
    <property type="entry name" value="REGULATOR-RELATED"/>
    <property type="match status" value="1"/>
</dbReference>
<evidence type="ECO:0000313" key="6">
    <source>
        <dbReference type="Proteomes" id="UP000323380"/>
    </source>
</evidence>
<dbReference type="SUPFAM" id="SSF46894">
    <property type="entry name" value="C-terminal effector domain of the bipartite response regulators"/>
    <property type="match status" value="1"/>
</dbReference>
<keyword evidence="6" id="KW-1185">Reference proteome</keyword>
<dbReference type="InterPro" id="IPR027417">
    <property type="entry name" value="P-loop_NTPase"/>
</dbReference>
<sequence length="1083" mass="115797">MRIGILGPLEVRPDGGAPVDVAGARLRALLTLLALDPGAVVPAERLIDGLWEDDVPRGAPNALQSLVSRLRAAIGRDAIESRPGGYRLALPPDAVDARDFEARVRDARRADAPEARSAGLRAALALWRGPALADAAGLRFAEAPAARLDALRRAALEERLAADLALGSHRDLVPELEALAAADPLREPVTALLMRALYASGRQADALARYDEAKRALGEELGVAPSPDLEALYLAVLRQEPSLLPDAPPPGPAAAPARGNLPARLTSFIGRDDDLKRVDELLAASRLVTLTGPGGAGKSRLSLEAAGRARTPEGAWLVELAPVTDPAEVPAAVLGALGLREPPPIAAVPGRPQPHHPADPLDRLVSALADKRLLLLLDNCEHLLDAAARLADAVLARCPGVQVLATSREPLGITGESLWPVEPLELPPPSAGPEEAVAYPSVRLFADRAAAVSPRFAATGDDAGAVVRICRALDGIPLAIELAAARLRALTPAQVASRLDDRFRLLNAGSRTALPRHRTLRAVVEWSWDLLDEPERALWRRLAVFPGGATVGAAEAVCAGPGLARSEVFDALAALADKSLLTVDGDGGDPRYRMLDTIRAYGLERLAEAGEETSAGRAHAEHFARLAEEAEPRLIRADQLVWLRRLSAEHDNISAGLRWAVAAGDAPLALRFCAALGWYWFLHGRLGDGADSLAEILALSGVPDDQVTARALALGAMILFDSQRPGELPASWLEHTQAICSRYERADLHPMLRLAVETVQMYLGGWEHDPGARVGVLIADPDPWVRGLGHFMQGHIAQNFGRVGEIDDAFDRSLAAFRESGDRWGQSFTLTSQAEILGRRGDHRGAVALYEEALRLNGELGGGTTGLLHVHMKLANEMDLAGDRDRAEALLHAALRDTRETAWPEERAALHYQLGELARRSGDAAEARRRLTRADRLTADLPGPSQFRALLLCTCARLDIETGAMDDATARLDEALRCAVRSQDYPVVSHVLAGYAERARTLGDPERAAELLGTADALRGTRDLSLPDVLATETAVRTTLGDTAYETAYTRGTTKTFNDVLKTFNLTPPDPPQAPPANPPPHP</sequence>
<dbReference type="CDD" id="cd15831">
    <property type="entry name" value="BTAD"/>
    <property type="match status" value="1"/>
</dbReference>
<dbReference type="InterPro" id="IPR011990">
    <property type="entry name" value="TPR-like_helical_dom_sf"/>
</dbReference>
<dbReference type="SUPFAM" id="SSF52540">
    <property type="entry name" value="P-loop containing nucleoside triphosphate hydrolases"/>
    <property type="match status" value="1"/>
</dbReference>
<dbReference type="PRINTS" id="PR00364">
    <property type="entry name" value="DISEASERSIST"/>
</dbReference>
<dbReference type="AlphaFoldDB" id="A0A5D0NF54"/>
<dbReference type="Gene3D" id="1.10.10.10">
    <property type="entry name" value="Winged helix-like DNA-binding domain superfamily/Winged helix DNA-binding domain"/>
    <property type="match status" value="2"/>
</dbReference>